<evidence type="ECO:0000313" key="1">
    <source>
        <dbReference type="EMBL" id="KAK7051790.1"/>
    </source>
</evidence>
<accession>A0AAW0DFU5</accession>
<dbReference type="EMBL" id="JAWWNJ010000007">
    <property type="protein sequence ID" value="KAK7051790.1"/>
    <property type="molecule type" value="Genomic_DNA"/>
</dbReference>
<dbReference type="Proteomes" id="UP001362999">
    <property type="component" value="Unassembled WGS sequence"/>
</dbReference>
<organism evidence="1 2">
    <name type="scientific">Favolaschia claudopus</name>
    <dbReference type="NCBI Taxonomy" id="2862362"/>
    <lineage>
        <taxon>Eukaryota</taxon>
        <taxon>Fungi</taxon>
        <taxon>Dikarya</taxon>
        <taxon>Basidiomycota</taxon>
        <taxon>Agaricomycotina</taxon>
        <taxon>Agaricomycetes</taxon>
        <taxon>Agaricomycetidae</taxon>
        <taxon>Agaricales</taxon>
        <taxon>Marasmiineae</taxon>
        <taxon>Mycenaceae</taxon>
        <taxon>Favolaschia</taxon>
    </lineage>
</organism>
<gene>
    <name evidence="1" type="ORF">R3P38DRAFT_3343874</name>
</gene>
<reference evidence="1 2" key="1">
    <citation type="journal article" date="2024" name="J Genomics">
        <title>Draft genome sequencing and assembly of Favolaschia claudopus CIRM-BRFM 2984 isolated from oak limbs.</title>
        <authorList>
            <person name="Navarro D."/>
            <person name="Drula E."/>
            <person name="Chaduli D."/>
            <person name="Cazenave R."/>
            <person name="Ahrendt S."/>
            <person name="Wang J."/>
            <person name="Lipzen A."/>
            <person name="Daum C."/>
            <person name="Barry K."/>
            <person name="Grigoriev I.V."/>
            <person name="Favel A."/>
            <person name="Rosso M.N."/>
            <person name="Martin F."/>
        </authorList>
    </citation>
    <scope>NUCLEOTIDE SEQUENCE [LARGE SCALE GENOMIC DNA]</scope>
    <source>
        <strain evidence="1 2">CIRM-BRFM 2984</strain>
    </source>
</reference>
<evidence type="ECO:0000313" key="2">
    <source>
        <dbReference type="Proteomes" id="UP001362999"/>
    </source>
</evidence>
<evidence type="ECO:0008006" key="3">
    <source>
        <dbReference type="Google" id="ProtNLM"/>
    </source>
</evidence>
<comment type="caution">
    <text evidence="1">The sequence shown here is derived from an EMBL/GenBank/DDBJ whole genome shotgun (WGS) entry which is preliminary data.</text>
</comment>
<name>A0AAW0DFU5_9AGAR</name>
<proteinExistence type="predicted"/>
<dbReference type="AlphaFoldDB" id="A0AAW0DFU5"/>
<protein>
    <recommendedName>
        <fullName evidence="3">SRPBCC family protein</fullName>
    </recommendedName>
</protein>
<keyword evidence="2" id="KW-1185">Reference proteome</keyword>
<sequence length="163" mass="18084">MSSIRETNYVHDIKALAQYPDAECELEIFLTVHAGHWGIAWPVWAPGVARSPRNQAGYKYIDILPDTNNNFAFRLSIRLNGANTVRRWNKFPVGTLGLLDRNLLIEIAKSDDTVAIDTSGTEAGDCRRCVANTLIMMTKKRIARGRLSEQAVRAAIGTANSLL</sequence>